<dbReference type="AlphaFoldDB" id="A0A7R9FEM4"/>
<sequence length="85" mass="9427">MCLSGVNRRKDIYSNSSSFFNGTGICKFTDALSEGGGSQLCECDQGEHHRDRNVVEGWLSQLNSQWTILTREGSSRYGRCYTGPA</sequence>
<organism evidence="1">
    <name type="scientific">Timema tahoe</name>
    <dbReference type="NCBI Taxonomy" id="61484"/>
    <lineage>
        <taxon>Eukaryota</taxon>
        <taxon>Metazoa</taxon>
        <taxon>Ecdysozoa</taxon>
        <taxon>Arthropoda</taxon>
        <taxon>Hexapoda</taxon>
        <taxon>Insecta</taxon>
        <taxon>Pterygota</taxon>
        <taxon>Neoptera</taxon>
        <taxon>Polyneoptera</taxon>
        <taxon>Phasmatodea</taxon>
        <taxon>Timematodea</taxon>
        <taxon>Timematoidea</taxon>
        <taxon>Timematidae</taxon>
        <taxon>Timema</taxon>
    </lineage>
</organism>
<gene>
    <name evidence="1" type="ORF">TTEB3V08_LOCUS354</name>
</gene>
<proteinExistence type="predicted"/>
<reference evidence="1" key="1">
    <citation type="submission" date="2020-11" db="EMBL/GenBank/DDBJ databases">
        <authorList>
            <person name="Tran Van P."/>
        </authorList>
    </citation>
    <scope>NUCLEOTIDE SEQUENCE</scope>
</reference>
<dbReference type="EMBL" id="OE000049">
    <property type="protein sequence ID" value="CAD7452167.1"/>
    <property type="molecule type" value="Genomic_DNA"/>
</dbReference>
<evidence type="ECO:0000313" key="1">
    <source>
        <dbReference type="EMBL" id="CAD7452167.1"/>
    </source>
</evidence>
<name>A0A7R9FEM4_9NEOP</name>
<accession>A0A7R9FEM4</accession>
<protein>
    <submittedName>
        <fullName evidence="1">Uncharacterized protein</fullName>
    </submittedName>
</protein>